<gene>
    <name evidence="3" type="ORF">BAL341_2689</name>
</gene>
<dbReference type="InterPro" id="IPR011006">
    <property type="entry name" value="CheY-like_superfamily"/>
</dbReference>
<dbReference type="Gene3D" id="3.40.50.2300">
    <property type="match status" value="1"/>
</dbReference>
<reference evidence="3" key="1">
    <citation type="submission" date="2019-04" db="EMBL/GenBank/DDBJ databases">
        <authorList>
            <person name="Brambilla D."/>
        </authorList>
    </citation>
    <scope>NUCLEOTIDE SEQUENCE</scope>
    <source>
        <strain evidence="3">BAL1</strain>
    </source>
</reference>
<dbReference type="EMBL" id="CAAJGR010000130">
    <property type="protein sequence ID" value="VHO05605.1"/>
    <property type="molecule type" value="Genomic_DNA"/>
</dbReference>
<dbReference type="PANTHER" id="PTHR43228:SF1">
    <property type="entry name" value="TWO-COMPONENT RESPONSE REGULATOR ARR22"/>
    <property type="match status" value="1"/>
</dbReference>
<dbReference type="InterPro" id="IPR011990">
    <property type="entry name" value="TPR-like_helical_dom_sf"/>
</dbReference>
<evidence type="ECO:0000313" key="3">
    <source>
        <dbReference type="EMBL" id="VHO05605.1"/>
    </source>
</evidence>
<dbReference type="GO" id="GO:0000160">
    <property type="term" value="P:phosphorelay signal transduction system"/>
    <property type="evidence" value="ECO:0007669"/>
    <property type="project" value="InterPro"/>
</dbReference>
<dbReference type="InterPro" id="IPR052048">
    <property type="entry name" value="ST_Response_Regulator"/>
</dbReference>
<feature type="domain" description="Response regulatory" evidence="2">
    <location>
        <begin position="12"/>
        <end position="131"/>
    </location>
</feature>
<name>A0A486XTB8_9GAMM</name>
<dbReference type="AlphaFoldDB" id="A0A486XTB8"/>
<evidence type="ECO:0000259" key="2">
    <source>
        <dbReference type="PROSITE" id="PS50110"/>
    </source>
</evidence>
<evidence type="ECO:0000256" key="1">
    <source>
        <dbReference type="PROSITE-ProRule" id="PRU00169"/>
    </source>
</evidence>
<keyword evidence="1" id="KW-0597">Phosphoprotein</keyword>
<organism evidence="3">
    <name type="scientific">Rheinheimera sp. BAL341</name>
    <dbReference type="NCBI Taxonomy" id="1708203"/>
    <lineage>
        <taxon>Bacteria</taxon>
        <taxon>Pseudomonadati</taxon>
        <taxon>Pseudomonadota</taxon>
        <taxon>Gammaproteobacteria</taxon>
        <taxon>Chromatiales</taxon>
        <taxon>Chromatiaceae</taxon>
        <taxon>Rheinheimera</taxon>
    </lineage>
</organism>
<feature type="modified residue" description="4-aspartylphosphate" evidence="1">
    <location>
        <position position="62"/>
    </location>
</feature>
<protein>
    <submittedName>
        <fullName evidence="3">Response regulator VieB</fullName>
    </submittedName>
</protein>
<dbReference type="Pfam" id="PF00072">
    <property type="entry name" value="Response_reg"/>
    <property type="match status" value="1"/>
</dbReference>
<sequence length="540" mass="60795">MIFQTSFYKTKKILLLEDCEPVRASIKGMLQQIGFEDITTAADVAQAIPLVKSQHFDFILADYELGSGKTALQFFHDLQQQALLKLNCCFLLLSAEPRRLPVFGLIAGTPDGFLLKPFSYVELEKRLAKAWRYRSNMRKVYQALADKNYKAAQLELDQIINPVNASSLLALRLMAEVLIAEGNYAAAVKLYDQVMQQRDFSWARLGRSIAQLQLQQYETAQTDLTELTELDEVRPEALEWLACLAVCQGQFDVAQKHLTDLLRGQNTHLVAHLAYVAVLQLNQQADECSKYLQKLIQQYRFSAFDNADYYFELARLQLGQAQKSSLKDFAALTRKAQESLSAMPQKLLSTTTEMAQQLLRARVQLLDGHIADAKRCLMKLEQDADIRAADSASVVDMARLAFALGEQKTADEYLTHLEKRQYSGTDLLSCCQRLLAQSRLQQEQQLRVQIRDWNQAGMAQAAAGNAKQALALLRQAFIAMPCNPGLCLNVLQVLAQMPAEKTLQKLARNVFTALQFCSLTAANKQRLEQVVSTLPPLYLD</sequence>
<dbReference type="Gene3D" id="1.25.40.10">
    <property type="entry name" value="Tetratricopeptide repeat domain"/>
    <property type="match status" value="1"/>
</dbReference>
<dbReference type="SUPFAM" id="SSF48452">
    <property type="entry name" value="TPR-like"/>
    <property type="match status" value="1"/>
</dbReference>
<dbReference type="PROSITE" id="PS50110">
    <property type="entry name" value="RESPONSE_REGULATORY"/>
    <property type="match status" value="1"/>
</dbReference>
<dbReference type="PANTHER" id="PTHR43228">
    <property type="entry name" value="TWO-COMPONENT RESPONSE REGULATOR"/>
    <property type="match status" value="1"/>
</dbReference>
<dbReference type="SMART" id="SM00448">
    <property type="entry name" value="REC"/>
    <property type="match status" value="1"/>
</dbReference>
<dbReference type="SUPFAM" id="SSF52172">
    <property type="entry name" value="CheY-like"/>
    <property type="match status" value="1"/>
</dbReference>
<accession>A0A486XTB8</accession>
<dbReference type="InterPro" id="IPR001789">
    <property type="entry name" value="Sig_transdc_resp-reg_receiver"/>
</dbReference>
<proteinExistence type="predicted"/>